<gene>
    <name evidence="1" type="ORF">PACLA_8A005889</name>
</gene>
<name>A0A7D9IZH5_PARCT</name>
<proteinExistence type="predicted"/>
<organism evidence="1 2">
    <name type="scientific">Paramuricea clavata</name>
    <name type="common">Red gorgonian</name>
    <name type="synonym">Violescent sea-whip</name>
    <dbReference type="NCBI Taxonomy" id="317549"/>
    <lineage>
        <taxon>Eukaryota</taxon>
        <taxon>Metazoa</taxon>
        <taxon>Cnidaria</taxon>
        <taxon>Anthozoa</taxon>
        <taxon>Octocorallia</taxon>
        <taxon>Malacalcyonacea</taxon>
        <taxon>Plexauridae</taxon>
        <taxon>Paramuricea</taxon>
    </lineage>
</organism>
<reference evidence="1" key="1">
    <citation type="submission" date="2020-04" db="EMBL/GenBank/DDBJ databases">
        <authorList>
            <person name="Alioto T."/>
            <person name="Alioto T."/>
            <person name="Gomez Garrido J."/>
        </authorList>
    </citation>
    <scope>NUCLEOTIDE SEQUENCE</scope>
    <source>
        <strain evidence="1">A484AB</strain>
    </source>
</reference>
<sequence length="209" mass="24388">MLTLEFTILYFNCPDKMKRIERMFKRADYKDVSLALTFTRPTGSRSRLRVRFGRGWTGRGAEIQGVDYLYGGKKGIIVFITISSSLYVIHSCHLEGPEDTIHLGNPTEIKYDWSDCPACYVRWQEEAEEMDEIRREVTEISNEVLDWEEEMLDDMQIEAEMEEALWGQFDWEEENLNDMQMDAEMGEALQGQVDLDCQVVVWRRCGPSS</sequence>
<dbReference type="AlphaFoldDB" id="A0A7D9IZH5"/>
<dbReference type="EMBL" id="CACRXK020011062">
    <property type="protein sequence ID" value="CAB4020656.1"/>
    <property type="molecule type" value="Genomic_DNA"/>
</dbReference>
<keyword evidence="2" id="KW-1185">Reference proteome</keyword>
<evidence type="ECO:0000313" key="2">
    <source>
        <dbReference type="Proteomes" id="UP001152795"/>
    </source>
</evidence>
<protein>
    <submittedName>
        <fullName evidence="1">Uncharacterized protein</fullName>
    </submittedName>
</protein>
<accession>A0A7D9IZH5</accession>
<evidence type="ECO:0000313" key="1">
    <source>
        <dbReference type="EMBL" id="CAB4020656.1"/>
    </source>
</evidence>
<comment type="caution">
    <text evidence="1">The sequence shown here is derived from an EMBL/GenBank/DDBJ whole genome shotgun (WGS) entry which is preliminary data.</text>
</comment>
<dbReference type="Proteomes" id="UP001152795">
    <property type="component" value="Unassembled WGS sequence"/>
</dbReference>